<dbReference type="PANTHER" id="PTHR31079">
    <property type="entry name" value="NAC DOMAIN-CONTAINING PROTEIN 73"/>
    <property type="match status" value="1"/>
</dbReference>
<evidence type="ECO:0000256" key="2">
    <source>
        <dbReference type="ARBA" id="ARBA00023125"/>
    </source>
</evidence>
<keyword evidence="4" id="KW-0539">Nucleus</keyword>
<dbReference type="GO" id="GO:0000976">
    <property type="term" value="F:transcription cis-regulatory region binding"/>
    <property type="evidence" value="ECO:0000318"/>
    <property type="project" value="GO_Central"/>
</dbReference>
<accession>A0A059AGU7</accession>
<evidence type="ECO:0000256" key="5">
    <source>
        <dbReference type="SAM" id="MobiDB-lite"/>
    </source>
</evidence>
<dbReference type="AlphaFoldDB" id="A0A059AGU7"/>
<dbReference type="Gene3D" id="2.170.150.80">
    <property type="entry name" value="NAC domain"/>
    <property type="match status" value="1"/>
</dbReference>
<dbReference type="PROSITE" id="PS51005">
    <property type="entry name" value="NAC"/>
    <property type="match status" value="1"/>
</dbReference>
<sequence length="430" mass="48508">MGAPPSLWGCARCLVRSCGSGLEPRLRGGERMESGRSWLVDGRSIAKKVKNATLSTSCQIKDCGANRECPNCHFFIDNTDVSPEWPGLPAGVKFDPSDGELLEHLAAKCGIGNSRQHVLIDEFIPTLEWNEGICYTHPENLPGVNKDGRSVHFFHRTMNAYATGQRKRRKIHDQHNLNREDVRWHKTGKTKPVAIDGVHIGWQKIMVLYKSSKKGSKAAKSNWVMHQYHLGADKEEKDGEYVVSKIFLQQPKETEKNNNNNKENNESMDIDYQDVTTLQTNPRTPKPNPLNPHQTEKFGLLDDVAEGDMKSSDQDIFKDIQLEDDELYPEWLAGESQPLEDFDFGYIDGLLFHEEPSRSHSPSNDRGCNLVPPTSLPEINEVVNEVVTDENATYGISELAKLDFDSPPDFLHPELPFGSQEGIFEWLGRI</sequence>
<keyword evidence="3" id="KW-0804">Transcription</keyword>
<evidence type="ECO:0000313" key="7">
    <source>
        <dbReference type="EMBL" id="KCW52944.1"/>
    </source>
</evidence>
<keyword evidence="2" id="KW-0238">DNA-binding</keyword>
<dbReference type="GO" id="GO:0003700">
    <property type="term" value="F:DNA-binding transcription factor activity"/>
    <property type="evidence" value="ECO:0007669"/>
    <property type="project" value="InterPro"/>
</dbReference>
<name>A0A059AGU7_EUCGR</name>
<dbReference type="PANTHER" id="PTHR31079:SF2">
    <property type="entry name" value="NAC DOMAIN CONTAINING PROTEIN 44-RELATED"/>
    <property type="match status" value="1"/>
</dbReference>
<dbReference type="eggNOG" id="ENOG502QUZ8">
    <property type="taxonomic scope" value="Eukaryota"/>
</dbReference>
<evidence type="ECO:0000256" key="4">
    <source>
        <dbReference type="ARBA" id="ARBA00023242"/>
    </source>
</evidence>
<dbReference type="InterPro" id="IPR003441">
    <property type="entry name" value="NAC-dom"/>
</dbReference>
<feature type="region of interest" description="Disordered" evidence="5">
    <location>
        <begin position="251"/>
        <end position="270"/>
    </location>
</feature>
<dbReference type="FunCoup" id="A0A059AGU7">
    <property type="interactions" value="315"/>
</dbReference>
<dbReference type="InterPro" id="IPR044799">
    <property type="entry name" value="SOG1-like"/>
</dbReference>
<keyword evidence="1" id="KW-0805">Transcription regulation</keyword>
<evidence type="ECO:0000256" key="3">
    <source>
        <dbReference type="ARBA" id="ARBA00023163"/>
    </source>
</evidence>
<reference evidence="7" key="1">
    <citation type="submission" date="2013-07" db="EMBL/GenBank/DDBJ databases">
        <title>The genome of Eucalyptus grandis.</title>
        <authorList>
            <person name="Schmutz J."/>
            <person name="Hayes R."/>
            <person name="Myburg A."/>
            <person name="Tuskan G."/>
            <person name="Grattapaglia D."/>
            <person name="Rokhsar D.S."/>
        </authorList>
    </citation>
    <scope>NUCLEOTIDE SEQUENCE</scope>
    <source>
        <tissue evidence="7">Leaf extractions</tissue>
    </source>
</reference>
<dbReference type="OMA" id="FFFHKTV"/>
<dbReference type="Pfam" id="PF02365">
    <property type="entry name" value="NAM"/>
    <property type="match status" value="1"/>
</dbReference>
<dbReference type="Gramene" id="KCW52944">
    <property type="protein sequence ID" value="KCW52944"/>
    <property type="gene ID" value="EUGRSUZ_J02254"/>
</dbReference>
<dbReference type="FunFam" id="2.170.150.80:FF:000009">
    <property type="entry name" value="NAC domain-containing protein 8"/>
    <property type="match status" value="1"/>
</dbReference>
<proteinExistence type="predicted"/>
<dbReference type="GO" id="GO:0006355">
    <property type="term" value="P:regulation of DNA-templated transcription"/>
    <property type="evidence" value="ECO:0000318"/>
    <property type="project" value="GO_Central"/>
</dbReference>
<evidence type="ECO:0000259" key="6">
    <source>
        <dbReference type="PROSITE" id="PS51005"/>
    </source>
</evidence>
<dbReference type="SUPFAM" id="SSF101941">
    <property type="entry name" value="NAC domain"/>
    <property type="match status" value="1"/>
</dbReference>
<organism evidence="7">
    <name type="scientific">Eucalyptus grandis</name>
    <name type="common">Flooded gum</name>
    <dbReference type="NCBI Taxonomy" id="71139"/>
    <lineage>
        <taxon>Eukaryota</taxon>
        <taxon>Viridiplantae</taxon>
        <taxon>Streptophyta</taxon>
        <taxon>Embryophyta</taxon>
        <taxon>Tracheophyta</taxon>
        <taxon>Spermatophyta</taxon>
        <taxon>Magnoliopsida</taxon>
        <taxon>eudicotyledons</taxon>
        <taxon>Gunneridae</taxon>
        <taxon>Pentapetalae</taxon>
        <taxon>rosids</taxon>
        <taxon>malvids</taxon>
        <taxon>Myrtales</taxon>
        <taxon>Myrtaceae</taxon>
        <taxon>Myrtoideae</taxon>
        <taxon>Eucalypteae</taxon>
        <taxon>Eucalyptus</taxon>
    </lineage>
</organism>
<protein>
    <recommendedName>
        <fullName evidence="6">NAC domain-containing protein</fullName>
    </recommendedName>
</protein>
<evidence type="ECO:0000256" key="1">
    <source>
        <dbReference type="ARBA" id="ARBA00023015"/>
    </source>
</evidence>
<dbReference type="GO" id="GO:0005634">
    <property type="term" value="C:nucleus"/>
    <property type="evidence" value="ECO:0000318"/>
    <property type="project" value="GO_Central"/>
</dbReference>
<dbReference type="STRING" id="71139.A0A059AGU7"/>
<feature type="domain" description="NAC" evidence="6">
    <location>
        <begin position="88"/>
        <end position="249"/>
    </location>
</feature>
<dbReference type="InParanoid" id="A0A059AGU7"/>
<dbReference type="InterPro" id="IPR036093">
    <property type="entry name" value="NAC_dom_sf"/>
</dbReference>
<gene>
    <name evidence="7" type="ORF">EUGRSUZ_J02254</name>
</gene>
<dbReference type="EMBL" id="KK198762">
    <property type="protein sequence ID" value="KCW52944.1"/>
    <property type="molecule type" value="Genomic_DNA"/>
</dbReference>